<name>A0A0M0BUA7_9ARCH</name>
<evidence type="ECO:0000313" key="1">
    <source>
        <dbReference type="EMBL" id="KON31761.1"/>
    </source>
</evidence>
<comment type="caution">
    <text evidence="1">The sequence shown here is derived from an EMBL/GenBank/DDBJ whole genome shotgun (WGS) entry which is preliminary data.</text>
</comment>
<dbReference type="EMBL" id="LFWV01000025">
    <property type="protein sequence ID" value="KON31761.1"/>
    <property type="molecule type" value="Genomic_DNA"/>
</dbReference>
<protein>
    <submittedName>
        <fullName evidence="1">Uncharacterized protein</fullName>
    </submittedName>
</protein>
<reference evidence="2" key="1">
    <citation type="submission" date="2015-06" db="EMBL/GenBank/DDBJ databases">
        <title>New insights into the roles of widespread benthic archaea in carbon and nitrogen cycling.</title>
        <authorList>
            <person name="Lazar C.S."/>
            <person name="Baker B.J."/>
            <person name="Seitz K.W."/>
            <person name="Hyde A.S."/>
            <person name="Dick G.J."/>
            <person name="Hinrichs K.-U."/>
            <person name="Teske A.P."/>
        </authorList>
    </citation>
    <scope>NUCLEOTIDE SEQUENCE [LARGE SCALE GENOMIC DNA]</scope>
</reference>
<dbReference type="Proteomes" id="UP000054016">
    <property type="component" value="Unassembled WGS sequence"/>
</dbReference>
<gene>
    <name evidence="1" type="ORF">AC478_02230</name>
</gene>
<sequence>MEFPERVYTKREVKTARELVNKGYKHNLTVEGSPNFEQKVNEALELVKTARYYELLRTYIRKIMEIDGLTQLRETEVEIWANKFAVENPVDAASLFIQKTNHMKEYLEGELYYGGNAEKRSVEKRIKFLEVLKEKSQDKSVKEECARLLQMWEDSATDF</sequence>
<accession>A0A0M0BUA7</accession>
<evidence type="ECO:0000313" key="2">
    <source>
        <dbReference type="Proteomes" id="UP000054016"/>
    </source>
</evidence>
<organism evidence="1 2">
    <name type="scientific">miscellaneous Crenarchaeota group-1 archaeon SG8-32-3</name>
    <dbReference type="NCBI Taxonomy" id="1685125"/>
    <lineage>
        <taxon>Archaea</taxon>
        <taxon>Candidatus Bathyarchaeota</taxon>
        <taxon>MCG-1</taxon>
    </lineage>
</organism>
<dbReference type="AlphaFoldDB" id="A0A0M0BUA7"/>
<proteinExistence type="predicted"/>